<proteinExistence type="predicted"/>
<evidence type="ECO:0000256" key="1">
    <source>
        <dbReference type="ARBA" id="ARBA00004141"/>
    </source>
</evidence>
<comment type="caution">
    <text evidence="9">The sequence shown here is derived from an EMBL/GenBank/DDBJ whole genome shotgun (WGS) entry which is preliminary data.</text>
</comment>
<keyword evidence="3 7" id="KW-0812">Transmembrane</keyword>
<organism evidence="9 10">
    <name type="scientific">Streptomyces caniferus</name>
    <dbReference type="NCBI Taxonomy" id="285557"/>
    <lineage>
        <taxon>Bacteria</taxon>
        <taxon>Bacillati</taxon>
        <taxon>Actinomycetota</taxon>
        <taxon>Actinomycetes</taxon>
        <taxon>Kitasatosporales</taxon>
        <taxon>Streptomycetaceae</taxon>
        <taxon>Streptomyces</taxon>
    </lineage>
</organism>
<evidence type="ECO:0000313" key="9">
    <source>
        <dbReference type="EMBL" id="GFE05288.1"/>
    </source>
</evidence>
<dbReference type="InterPro" id="IPR002524">
    <property type="entry name" value="Cation_efflux"/>
</dbReference>
<keyword evidence="4 7" id="KW-1133">Transmembrane helix</keyword>
<feature type="region of interest" description="Disordered" evidence="6">
    <location>
        <begin position="1"/>
        <end position="112"/>
    </location>
</feature>
<dbReference type="PANTHER" id="PTHR13414">
    <property type="entry name" value="HUEL-CATION TRANSPORTER"/>
    <property type="match status" value="1"/>
</dbReference>
<name>A0A640S2C9_9ACTN</name>
<dbReference type="Proteomes" id="UP000435837">
    <property type="component" value="Unassembled WGS sequence"/>
</dbReference>
<dbReference type="PANTHER" id="PTHR13414:SF9">
    <property type="entry name" value="PROTON-COUPLED ZINC ANTIPORTER SLC30A9, MITOCHONDRIAL"/>
    <property type="match status" value="1"/>
</dbReference>
<protein>
    <recommendedName>
        <fullName evidence="8">Cation efflux protein transmembrane domain-containing protein</fullName>
    </recommendedName>
</protein>
<sequence length="441" mass="46536">MSGDHEGNAASAGNAGDAVGRTAGWQEFGRRGLSEQESGRRGLSEQEFGRARSGKHEPGSHEAGSHEAGNAPGSEPGGRELGNEVPGNEELGSEEPGNEKVGKAPGGRGQDGETRKTVWVALGANLGIAVAKAVGGGIAGSPALLSEAAHSVADSLNEVFLLASLRRSERPADPSHPFGYGKERFFWSLLAAVGIFVTGGCFSFVQGIEAFQSEESESGSGYAIGLAVLVVALLAEGTSLLRALSQVRAQAKVRQHSTLREIRRNEDPALRTVLAEDSTACLGVLLAILGMALHMATGEGAYEAWASLLIGALLVYVAYVLGKSARAQLIGEAVAPEMQQRIRDFLDGRPEIDAVTAALTMRLGPDSVMLAARVDLVAGLDSEEVEEALVRTKRELRAQWPELGQLFLDVTDASVADRVRARRAREELDDAVEERRQVDAG</sequence>
<reference evidence="9 10" key="1">
    <citation type="submission" date="2019-12" db="EMBL/GenBank/DDBJ databases">
        <title>Whole genome shotgun sequence of Streptomyces caniferus NBRC 15389.</title>
        <authorList>
            <person name="Ichikawa N."/>
            <person name="Kimura A."/>
            <person name="Kitahashi Y."/>
            <person name="Komaki H."/>
            <person name="Tamura T."/>
        </authorList>
    </citation>
    <scope>NUCLEOTIDE SEQUENCE [LARGE SCALE GENOMIC DNA]</scope>
    <source>
        <strain evidence="9 10">NBRC 15389</strain>
    </source>
</reference>
<dbReference type="GO" id="GO:0008324">
    <property type="term" value="F:monoatomic cation transmembrane transporter activity"/>
    <property type="evidence" value="ECO:0007669"/>
    <property type="project" value="InterPro"/>
</dbReference>
<gene>
    <name evidence="9" type="ORF">Scani_15560</name>
</gene>
<dbReference type="RefSeq" id="WP_308686556.1">
    <property type="nucleotide sequence ID" value="NZ_BAAATH010000045.1"/>
</dbReference>
<feature type="domain" description="Cation efflux protein transmembrane" evidence="8">
    <location>
        <begin position="118"/>
        <end position="329"/>
    </location>
</feature>
<keyword evidence="5 7" id="KW-0472">Membrane</keyword>
<dbReference type="InterPro" id="IPR040177">
    <property type="entry name" value="SLC30A9"/>
</dbReference>
<dbReference type="AlphaFoldDB" id="A0A640S2C9"/>
<dbReference type="InterPro" id="IPR058533">
    <property type="entry name" value="Cation_efflux_TM"/>
</dbReference>
<evidence type="ECO:0000256" key="2">
    <source>
        <dbReference type="ARBA" id="ARBA00022448"/>
    </source>
</evidence>
<dbReference type="SUPFAM" id="SSF161111">
    <property type="entry name" value="Cation efflux protein transmembrane domain-like"/>
    <property type="match status" value="1"/>
</dbReference>
<feature type="compositionally biased region" description="Basic and acidic residues" evidence="6">
    <location>
        <begin position="28"/>
        <end position="65"/>
    </location>
</feature>
<evidence type="ECO:0000256" key="7">
    <source>
        <dbReference type="SAM" id="Phobius"/>
    </source>
</evidence>
<evidence type="ECO:0000256" key="3">
    <source>
        <dbReference type="ARBA" id="ARBA00022692"/>
    </source>
</evidence>
<comment type="subcellular location">
    <subcellularLocation>
        <location evidence="1">Membrane</location>
        <topology evidence="1">Multi-pass membrane protein</topology>
    </subcellularLocation>
</comment>
<keyword evidence="2" id="KW-0813">Transport</keyword>
<feature type="transmembrane region" description="Helical" evidence="7">
    <location>
        <begin position="220"/>
        <end position="244"/>
    </location>
</feature>
<feature type="transmembrane region" description="Helical" evidence="7">
    <location>
        <begin position="185"/>
        <end position="208"/>
    </location>
</feature>
<dbReference type="GO" id="GO:0006829">
    <property type="term" value="P:zinc ion transport"/>
    <property type="evidence" value="ECO:0007669"/>
    <property type="project" value="InterPro"/>
</dbReference>
<evidence type="ECO:0000313" key="10">
    <source>
        <dbReference type="Proteomes" id="UP000435837"/>
    </source>
</evidence>
<dbReference type="InterPro" id="IPR027469">
    <property type="entry name" value="Cation_efflux_TMD_sf"/>
</dbReference>
<feature type="transmembrane region" description="Helical" evidence="7">
    <location>
        <begin position="302"/>
        <end position="321"/>
    </location>
</feature>
<dbReference type="EMBL" id="BLIN01000002">
    <property type="protein sequence ID" value="GFE05288.1"/>
    <property type="molecule type" value="Genomic_DNA"/>
</dbReference>
<evidence type="ECO:0000256" key="5">
    <source>
        <dbReference type="ARBA" id="ARBA00023136"/>
    </source>
</evidence>
<dbReference type="GO" id="GO:0016020">
    <property type="term" value="C:membrane"/>
    <property type="evidence" value="ECO:0007669"/>
    <property type="project" value="UniProtKB-SubCell"/>
</dbReference>
<evidence type="ECO:0000259" key="8">
    <source>
        <dbReference type="Pfam" id="PF01545"/>
    </source>
</evidence>
<evidence type="ECO:0000256" key="6">
    <source>
        <dbReference type="SAM" id="MobiDB-lite"/>
    </source>
</evidence>
<dbReference type="Pfam" id="PF01545">
    <property type="entry name" value="Cation_efflux"/>
    <property type="match status" value="1"/>
</dbReference>
<dbReference type="NCBIfam" id="TIGR01297">
    <property type="entry name" value="CDF"/>
    <property type="match status" value="1"/>
</dbReference>
<accession>A0A640S2C9</accession>
<feature type="transmembrane region" description="Helical" evidence="7">
    <location>
        <begin position="273"/>
        <end position="296"/>
    </location>
</feature>
<dbReference type="Gene3D" id="1.20.1510.10">
    <property type="entry name" value="Cation efflux protein transmembrane domain"/>
    <property type="match status" value="1"/>
</dbReference>
<feature type="compositionally biased region" description="Low complexity" evidence="6">
    <location>
        <begin position="8"/>
        <end position="20"/>
    </location>
</feature>
<evidence type="ECO:0000256" key="4">
    <source>
        <dbReference type="ARBA" id="ARBA00022989"/>
    </source>
</evidence>